<organism evidence="1 2">
    <name type="scientific">Miniphocaeibacter halophilus</name>
    <dbReference type="NCBI Taxonomy" id="2931922"/>
    <lineage>
        <taxon>Bacteria</taxon>
        <taxon>Bacillati</taxon>
        <taxon>Bacillota</taxon>
        <taxon>Tissierellia</taxon>
        <taxon>Tissierellales</taxon>
        <taxon>Peptoniphilaceae</taxon>
        <taxon>Miniphocaeibacter</taxon>
    </lineage>
</organism>
<sequence length="430" mass="47378">MFRMKNKLDELVSRGEQIRIALVGAGKMGTGLVNQISRIKGMTTSIIVDEKIDKAYHALDSAGIKKEDIIKTNSIQQAELALSKNKFVITDDYTLSYRLDKIQGVVDATGNPPFGAQLAMESIEHYKHIIMLNVECDAVVGPIIYDYARKNNVVYTGTAGDEPGAIMELANFAVGAGFNLLAVGKGKNNPLDNYATEDDLREEAISKGLYPKMLTAFVDGTNTMLELTSVANALGFTPDVLGCHGVTADIKEIPSLFSLKEQGGILNNYRVVDFCFGIAPGVFAVVTHDTKEVHDLMDYLSMGKGPNYVLYRPYHLTSLETPITIYEAIVEHDPTIAPEKGQVSDTITVAKRDLKAGQYLEGIGGKDVFGKITSHIDQRNRKLLPIALITKKTKLKTDVKKDELITYDMVELEEEQIITKLRKKQDELGL</sequence>
<keyword evidence="2" id="KW-1185">Reference proteome</keyword>
<dbReference type="EMBL" id="CP066744">
    <property type="protein sequence ID" value="QQK08454.1"/>
    <property type="molecule type" value="Genomic_DNA"/>
</dbReference>
<dbReference type="Proteomes" id="UP000595814">
    <property type="component" value="Chromosome"/>
</dbReference>
<evidence type="ECO:0000313" key="2">
    <source>
        <dbReference type="Proteomes" id="UP000595814"/>
    </source>
</evidence>
<reference evidence="1 2" key="1">
    <citation type="journal article" date="2022" name="Int. J. Syst. Evol. Microbiol.">
        <title>Miniphocaeibacter halophilus sp. nov., an ammonium-tolerant acetate-producing bacterium isolated from a biogas system.</title>
        <authorList>
            <person name="Schnurer A."/>
            <person name="Singh A."/>
            <person name="Bi S."/>
            <person name="Qiao W."/>
            <person name="Westerholm M."/>
        </authorList>
    </citation>
    <scope>NUCLEOTIDE SEQUENCE [LARGE SCALE GENOMIC DNA]</scope>
    <source>
        <strain evidence="1 2">AMB_01</strain>
    </source>
</reference>
<evidence type="ECO:0000313" key="1">
    <source>
        <dbReference type="EMBL" id="QQK08454.1"/>
    </source>
</evidence>
<accession>A0AC61MS45</accession>
<protein>
    <submittedName>
        <fullName evidence="1">NAD(P)-dependent oxidoreductase</fullName>
    </submittedName>
</protein>
<gene>
    <name evidence="1" type="ORF">JFY71_02655</name>
</gene>
<name>A0AC61MS45_9FIRM</name>
<proteinExistence type="predicted"/>